<dbReference type="InterPro" id="IPR002933">
    <property type="entry name" value="Peptidase_M20"/>
</dbReference>
<gene>
    <name evidence="4" type="ORF">SAMN05444486_102715</name>
</gene>
<feature type="binding site" evidence="3">
    <location>
        <position position="192"/>
    </location>
    <ligand>
        <name>Zn(2+)</name>
        <dbReference type="ChEBI" id="CHEBI:29105"/>
        <label>1</label>
    </ligand>
</feature>
<keyword evidence="3" id="KW-0479">Metal-binding</keyword>
<keyword evidence="2 4" id="KW-0378">Hydrolase</keyword>
<keyword evidence="5" id="KW-1185">Reference proteome</keyword>
<dbReference type="PANTHER" id="PTHR32494:SF5">
    <property type="entry name" value="ALLANTOATE AMIDOHYDROLASE"/>
    <property type="match status" value="1"/>
</dbReference>
<dbReference type="AlphaFoldDB" id="A0A1H3KRX8"/>
<dbReference type="CDD" id="cd03884">
    <property type="entry name" value="M20_bAS"/>
    <property type="match status" value="1"/>
</dbReference>
<keyword evidence="3" id="KW-0862">Zinc</keyword>
<dbReference type="InterPro" id="IPR036264">
    <property type="entry name" value="Bact_exopeptidase_dim_dom"/>
</dbReference>
<dbReference type="PIRSF" id="PIRSF001235">
    <property type="entry name" value="Amidase_carbamoylase"/>
    <property type="match status" value="1"/>
</dbReference>
<dbReference type="Pfam" id="PF01546">
    <property type="entry name" value="Peptidase_M20"/>
    <property type="match status" value="1"/>
</dbReference>
<dbReference type="Proteomes" id="UP000199026">
    <property type="component" value="Unassembled WGS sequence"/>
</dbReference>
<dbReference type="SUPFAM" id="SSF53187">
    <property type="entry name" value="Zn-dependent exopeptidases"/>
    <property type="match status" value="1"/>
</dbReference>
<protein>
    <submittedName>
        <fullName evidence="4">N-carbamoyl-L-amino-acid hydrolase</fullName>
    </submittedName>
</protein>
<feature type="binding site" evidence="3">
    <location>
        <position position="384"/>
    </location>
    <ligand>
        <name>Zn(2+)</name>
        <dbReference type="ChEBI" id="CHEBI:29105"/>
        <label>2</label>
    </ligand>
</feature>
<evidence type="ECO:0000313" key="5">
    <source>
        <dbReference type="Proteomes" id="UP000199026"/>
    </source>
</evidence>
<feature type="binding site" evidence="3">
    <location>
        <position position="131"/>
    </location>
    <ligand>
        <name>Zn(2+)</name>
        <dbReference type="ChEBI" id="CHEBI:29105"/>
        <label>2</label>
    </ligand>
</feature>
<reference evidence="4 5" key="1">
    <citation type="submission" date="2016-10" db="EMBL/GenBank/DDBJ databases">
        <authorList>
            <person name="de Groot N.N."/>
        </authorList>
    </citation>
    <scope>NUCLEOTIDE SEQUENCE [LARGE SCALE GENOMIC DNA]</scope>
    <source>
        <strain evidence="4 5">DSM 24677</strain>
    </source>
</reference>
<dbReference type="GO" id="GO:0016813">
    <property type="term" value="F:hydrolase activity, acting on carbon-nitrogen (but not peptide) bonds, in linear amidines"/>
    <property type="evidence" value="ECO:0007669"/>
    <property type="project" value="InterPro"/>
</dbReference>
<evidence type="ECO:0000313" key="4">
    <source>
        <dbReference type="EMBL" id="SDY54917.1"/>
    </source>
</evidence>
<evidence type="ECO:0000256" key="3">
    <source>
        <dbReference type="PIRSR" id="PIRSR001235-1"/>
    </source>
</evidence>
<evidence type="ECO:0000256" key="2">
    <source>
        <dbReference type="ARBA" id="ARBA00022801"/>
    </source>
</evidence>
<dbReference type="GO" id="GO:0046872">
    <property type="term" value="F:metal ion binding"/>
    <property type="evidence" value="ECO:0007669"/>
    <property type="project" value="UniProtKB-KW"/>
</dbReference>
<feature type="binding site" evidence="3">
    <location>
        <position position="96"/>
    </location>
    <ligand>
        <name>Zn(2+)</name>
        <dbReference type="ChEBI" id="CHEBI:29105"/>
        <label>1</label>
    </ligand>
</feature>
<dbReference type="Gene3D" id="3.30.70.360">
    <property type="match status" value="1"/>
</dbReference>
<feature type="binding site" evidence="3">
    <location>
        <position position="96"/>
    </location>
    <ligand>
        <name>Zn(2+)</name>
        <dbReference type="ChEBI" id="CHEBI:29105"/>
        <label>2</label>
    </ligand>
</feature>
<dbReference type="SUPFAM" id="SSF55031">
    <property type="entry name" value="Bacterial exopeptidase dimerisation domain"/>
    <property type="match status" value="1"/>
</dbReference>
<name>A0A1H3KRX8_9RHOB</name>
<comment type="similarity">
    <text evidence="1">Belongs to the peptidase M20 family.</text>
</comment>
<organism evidence="4 5">
    <name type="scientific">Lentibacter algarum</name>
    <dbReference type="NCBI Taxonomy" id="576131"/>
    <lineage>
        <taxon>Bacteria</taxon>
        <taxon>Pseudomonadati</taxon>
        <taxon>Pseudomonadota</taxon>
        <taxon>Alphaproteobacteria</taxon>
        <taxon>Rhodobacterales</taxon>
        <taxon>Roseobacteraceae</taxon>
        <taxon>Lentibacter</taxon>
    </lineage>
</organism>
<dbReference type="InterPro" id="IPR010158">
    <property type="entry name" value="Amidase_Cbmase"/>
</dbReference>
<feature type="binding site" evidence="3">
    <location>
        <position position="85"/>
    </location>
    <ligand>
        <name>Zn(2+)</name>
        <dbReference type="ChEBI" id="CHEBI:29105"/>
        <label>1</label>
    </ligand>
</feature>
<dbReference type="NCBIfam" id="NF006769">
    <property type="entry name" value="PRK09290.1-3"/>
    <property type="match status" value="1"/>
</dbReference>
<proteinExistence type="inferred from homology"/>
<dbReference type="Gene3D" id="3.40.630.10">
    <property type="entry name" value="Zn peptidases"/>
    <property type="match status" value="1"/>
</dbReference>
<dbReference type="STRING" id="576131.SAMN05444486_102715"/>
<dbReference type="EMBL" id="FNPR01000002">
    <property type="protein sequence ID" value="SDY54917.1"/>
    <property type="molecule type" value="Genomic_DNA"/>
</dbReference>
<comment type="cofactor">
    <cofactor evidence="3">
        <name>Zn(2+)</name>
        <dbReference type="ChEBI" id="CHEBI:29105"/>
    </cofactor>
    <text evidence="3">Binds 2 Zn(2+) ions per subunit.</text>
</comment>
<evidence type="ECO:0000256" key="1">
    <source>
        <dbReference type="ARBA" id="ARBA00006153"/>
    </source>
</evidence>
<dbReference type="PANTHER" id="PTHR32494">
    <property type="entry name" value="ALLANTOATE DEIMINASE-RELATED"/>
    <property type="match status" value="1"/>
</dbReference>
<accession>A0A1H3KRX8</accession>
<sequence length="413" mass="44489">MGMGDVSINSERLWRRLMAMAEIGATPGGGSHRLTLTDEDEAGRQLFLGWCAERGYDVQYDQVGNIFVRRAGGNNNTQPLAIGSHLDTQPRGGRFDGILGVLAALEVLETLDDNEIETDMPVDIVVWTNEEGSRFQPAMMGSGVHCGVHSLEMVRSTLDDKGLSVGAELDRFGYSQGLVPGARAIGQYLELHIEQGPVLEDSGTVIGAVKGGQAIRWYELSLQGQETHAGPVPMAQRRDPMPALARVIDLVYQVGLQDEAARSTIGVLTARPGSINVMPGRIDLTVDLRHPLETRLKEMDAAFQAGLDDLQAAERKIAISLEEIWHSPVVLFDHALTEAVRQSATGRGLPVQDVISGAGHDAFHMARAVPSALVFVPCRDGLSHNEAEYTSPEHAAAGANVLLDVALRVACAR</sequence>
<dbReference type="NCBIfam" id="TIGR01879">
    <property type="entry name" value="hydantase"/>
    <property type="match status" value="1"/>
</dbReference>